<dbReference type="EMBL" id="GISG01046899">
    <property type="protein sequence ID" value="MBA4624254.1"/>
    <property type="molecule type" value="Transcribed_RNA"/>
</dbReference>
<reference evidence="2" key="2">
    <citation type="submission" date="2020-07" db="EMBL/GenBank/DDBJ databases">
        <authorList>
            <person name="Vera ALvarez R."/>
            <person name="Arias-Moreno D.M."/>
            <person name="Jimenez-Jacinto V."/>
            <person name="Jimenez-Bremont J.F."/>
            <person name="Swaminathan K."/>
            <person name="Moose S.P."/>
            <person name="Guerrero-Gonzalez M.L."/>
            <person name="Marino-Ramirez L."/>
            <person name="Landsman D."/>
            <person name="Rodriguez-Kessler M."/>
            <person name="Delgado-Sanchez P."/>
        </authorList>
    </citation>
    <scope>NUCLEOTIDE SEQUENCE</scope>
    <source>
        <tissue evidence="2">Cladode</tissue>
    </source>
</reference>
<name>A0A7C8YQN7_OPUST</name>
<organism evidence="2">
    <name type="scientific">Opuntia streptacantha</name>
    <name type="common">Prickly pear cactus</name>
    <name type="synonym">Opuntia cardona</name>
    <dbReference type="NCBI Taxonomy" id="393608"/>
    <lineage>
        <taxon>Eukaryota</taxon>
        <taxon>Viridiplantae</taxon>
        <taxon>Streptophyta</taxon>
        <taxon>Embryophyta</taxon>
        <taxon>Tracheophyta</taxon>
        <taxon>Spermatophyta</taxon>
        <taxon>Magnoliopsida</taxon>
        <taxon>eudicotyledons</taxon>
        <taxon>Gunneridae</taxon>
        <taxon>Pentapetalae</taxon>
        <taxon>Caryophyllales</taxon>
        <taxon>Cactineae</taxon>
        <taxon>Cactaceae</taxon>
        <taxon>Opuntioideae</taxon>
        <taxon>Opuntia</taxon>
    </lineage>
</organism>
<accession>A0A7C8YQN7</accession>
<dbReference type="EMBL" id="GISG01046898">
    <property type="protein sequence ID" value="MBA4624253.1"/>
    <property type="molecule type" value="Transcribed_RNA"/>
</dbReference>
<feature type="region of interest" description="Disordered" evidence="1">
    <location>
        <begin position="67"/>
        <end position="106"/>
    </location>
</feature>
<proteinExistence type="predicted"/>
<reference evidence="2" key="1">
    <citation type="journal article" date="2013" name="J. Plant Res.">
        <title>Effect of fungi and light on seed germination of three Opuntia species from semiarid lands of central Mexico.</title>
        <authorList>
            <person name="Delgado-Sanchez P."/>
            <person name="Jimenez-Bremont J.F."/>
            <person name="Guerrero-Gonzalez Mde L."/>
            <person name="Flores J."/>
        </authorList>
    </citation>
    <scope>NUCLEOTIDE SEQUENCE</scope>
    <source>
        <tissue evidence="2">Cladode</tissue>
    </source>
</reference>
<protein>
    <submittedName>
        <fullName evidence="2">Uncharacterized protein</fullName>
    </submittedName>
</protein>
<dbReference type="EMBL" id="GISG01046900">
    <property type="protein sequence ID" value="MBA4624255.1"/>
    <property type="molecule type" value="Transcribed_RNA"/>
</dbReference>
<evidence type="ECO:0000313" key="2">
    <source>
        <dbReference type="EMBL" id="MBA4624254.1"/>
    </source>
</evidence>
<evidence type="ECO:0000256" key="1">
    <source>
        <dbReference type="SAM" id="MobiDB-lite"/>
    </source>
</evidence>
<dbReference type="AlphaFoldDB" id="A0A7C8YQN7"/>
<sequence length="106" mass="11681">MLCFEQEYEPGHLGNASTLKTRIESSRTIPPDPKLAMKTAKRASESFKGWALRIRSGHWGITKVQQIPNRKRCKEESGQGGLQGRKEEGRGQGSGGFGSKGFMVNC</sequence>